<comment type="similarity">
    <text evidence="1">Belongs to the ABC transporter superfamily.</text>
</comment>
<name>A0A972F9G8_9RHOO</name>
<proteinExistence type="inferred from homology"/>
<dbReference type="Gene3D" id="3.40.50.300">
    <property type="entry name" value="P-loop containing nucleotide triphosphate hydrolases"/>
    <property type="match status" value="1"/>
</dbReference>
<keyword evidence="2" id="KW-0813">Transport</keyword>
<dbReference type="InterPro" id="IPR017871">
    <property type="entry name" value="ABC_transporter-like_CS"/>
</dbReference>
<evidence type="ECO:0000256" key="7">
    <source>
        <dbReference type="ARBA" id="ARBA00023136"/>
    </source>
</evidence>
<dbReference type="AlphaFoldDB" id="A0A972F9G8"/>
<accession>A0A972F9G8</accession>
<dbReference type="PANTHER" id="PTHR42788">
    <property type="entry name" value="TAURINE IMPORT ATP-BINDING PROTEIN-RELATED"/>
    <property type="match status" value="1"/>
</dbReference>
<organism evidence="10 11">
    <name type="scientific">Azoarcus taiwanensis</name>
    <dbReference type="NCBI Taxonomy" id="666964"/>
    <lineage>
        <taxon>Bacteria</taxon>
        <taxon>Pseudomonadati</taxon>
        <taxon>Pseudomonadota</taxon>
        <taxon>Betaproteobacteria</taxon>
        <taxon>Rhodocyclales</taxon>
        <taxon>Zoogloeaceae</taxon>
        <taxon>Azoarcus</taxon>
    </lineage>
</organism>
<feature type="domain" description="ABC transporter" evidence="9">
    <location>
        <begin position="42"/>
        <end position="263"/>
    </location>
</feature>
<evidence type="ECO:0000256" key="4">
    <source>
        <dbReference type="ARBA" id="ARBA00022741"/>
    </source>
</evidence>
<keyword evidence="6" id="KW-1278">Translocase</keyword>
<feature type="region of interest" description="Disordered" evidence="8">
    <location>
        <begin position="1"/>
        <end position="22"/>
    </location>
</feature>
<protein>
    <submittedName>
        <fullName evidence="10">ATP-binding cassette domain-containing protein</fullName>
    </submittedName>
</protein>
<dbReference type="Pfam" id="PF00005">
    <property type="entry name" value="ABC_tran"/>
    <property type="match status" value="1"/>
</dbReference>
<evidence type="ECO:0000313" key="11">
    <source>
        <dbReference type="Proteomes" id="UP000599523"/>
    </source>
</evidence>
<evidence type="ECO:0000259" key="9">
    <source>
        <dbReference type="PROSITE" id="PS50893"/>
    </source>
</evidence>
<dbReference type="GO" id="GO:0005524">
    <property type="term" value="F:ATP binding"/>
    <property type="evidence" value="ECO:0007669"/>
    <property type="project" value="UniProtKB-KW"/>
</dbReference>
<dbReference type="EMBL" id="WTVM01000153">
    <property type="protein sequence ID" value="NMG04766.1"/>
    <property type="molecule type" value="Genomic_DNA"/>
</dbReference>
<evidence type="ECO:0000313" key="10">
    <source>
        <dbReference type="EMBL" id="NMG04766.1"/>
    </source>
</evidence>
<evidence type="ECO:0000256" key="5">
    <source>
        <dbReference type="ARBA" id="ARBA00022840"/>
    </source>
</evidence>
<evidence type="ECO:0000256" key="3">
    <source>
        <dbReference type="ARBA" id="ARBA00022475"/>
    </source>
</evidence>
<gene>
    <name evidence="10" type="ORF">GPA21_17580</name>
</gene>
<dbReference type="GO" id="GO:0016887">
    <property type="term" value="F:ATP hydrolysis activity"/>
    <property type="evidence" value="ECO:0007669"/>
    <property type="project" value="InterPro"/>
</dbReference>
<evidence type="ECO:0000256" key="8">
    <source>
        <dbReference type="SAM" id="MobiDB-lite"/>
    </source>
</evidence>
<evidence type="ECO:0000256" key="6">
    <source>
        <dbReference type="ARBA" id="ARBA00022967"/>
    </source>
</evidence>
<dbReference type="InterPro" id="IPR003439">
    <property type="entry name" value="ABC_transporter-like_ATP-bd"/>
</dbReference>
<dbReference type="PROSITE" id="PS00211">
    <property type="entry name" value="ABC_TRANSPORTER_1"/>
    <property type="match status" value="1"/>
</dbReference>
<keyword evidence="11" id="KW-1185">Reference proteome</keyword>
<dbReference type="InterPro" id="IPR003593">
    <property type="entry name" value="AAA+_ATPase"/>
</dbReference>
<keyword evidence="4" id="KW-0547">Nucleotide-binding</keyword>
<evidence type="ECO:0000256" key="2">
    <source>
        <dbReference type="ARBA" id="ARBA00022448"/>
    </source>
</evidence>
<keyword evidence="7" id="KW-0472">Membrane</keyword>
<dbReference type="InterPro" id="IPR027417">
    <property type="entry name" value="P-loop_NTPase"/>
</dbReference>
<keyword evidence="3" id="KW-1003">Cell membrane</keyword>
<dbReference type="PANTHER" id="PTHR42788:SF17">
    <property type="entry name" value="ALIPHATIC SULFONATES IMPORT ATP-BINDING PROTEIN SSUB"/>
    <property type="match status" value="1"/>
</dbReference>
<keyword evidence="5 10" id="KW-0067">ATP-binding</keyword>
<reference evidence="10" key="1">
    <citation type="submission" date="2019-12" db="EMBL/GenBank/DDBJ databases">
        <title>Comparative genomics gives insights into the taxonomy of the Azoarcus-Aromatoleum group and reveals separate origins of nif in the plant-associated Azoarcus and non-plant-associated Aromatoleum sub-groups.</title>
        <authorList>
            <person name="Lafos M."/>
            <person name="Maluk M."/>
            <person name="Batista M."/>
            <person name="Junghare M."/>
            <person name="Carmona M."/>
            <person name="Faoro H."/>
            <person name="Cruz L.M."/>
            <person name="Battistoni F."/>
            <person name="De Souza E."/>
            <person name="Pedrosa F."/>
            <person name="Chen W.-M."/>
            <person name="Poole P.S."/>
            <person name="Dixon R.A."/>
            <person name="James E.K."/>
        </authorList>
    </citation>
    <scope>NUCLEOTIDE SEQUENCE</scope>
    <source>
        <strain evidence="10">NSC3</strain>
    </source>
</reference>
<dbReference type="Proteomes" id="UP000599523">
    <property type="component" value="Unassembled WGS sequence"/>
</dbReference>
<dbReference type="RefSeq" id="WP_168989406.1">
    <property type="nucleotide sequence ID" value="NZ_CAWPHM010000059.1"/>
</dbReference>
<dbReference type="InterPro" id="IPR050166">
    <property type="entry name" value="ABC_transporter_ATP-bind"/>
</dbReference>
<comment type="caution">
    <text evidence="10">The sequence shown here is derived from an EMBL/GenBank/DDBJ whole genome shotgun (WGS) entry which is preliminary data.</text>
</comment>
<dbReference type="SUPFAM" id="SSF52540">
    <property type="entry name" value="P-loop containing nucleoside triphosphate hydrolases"/>
    <property type="match status" value="1"/>
</dbReference>
<sequence length="313" mass="33510">MNKPKLVPLPGGQALPQPTESTTACAASHGCGRNTAPPAKRLRVSGVSHAYALTEILSSIDLEVDAGQVTALVGPSGCGKTTLMHLVAGLMTLREGQIESSFVNPACVFQQPRLLPWKTTLDNIVLGLKATGVARPERHQRAVALATRVGLDADDLDKFPHQLSGGMQSRVALARALVLEPDLLLLDEPFSALDIGLKAELYRLLAEHMAHRDMGALMITHDLMEAVRLSDTILVMAPEPGRIVQRVRLDHPAQARDESFVYHNTAALLEHPTVRQVFGLPAPTAPGTPIQATAIRFDAAVPLATARRGGLQC</sequence>
<dbReference type="SMART" id="SM00382">
    <property type="entry name" value="AAA"/>
    <property type="match status" value="1"/>
</dbReference>
<dbReference type="PROSITE" id="PS50893">
    <property type="entry name" value="ABC_TRANSPORTER_2"/>
    <property type="match status" value="1"/>
</dbReference>
<evidence type="ECO:0000256" key="1">
    <source>
        <dbReference type="ARBA" id="ARBA00005417"/>
    </source>
</evidence>